<dbReference type="InterPro" id="IPR055211">
    <property type="entry name" value="KH_PNO1_2nd"/>
</dbReference>
<dbReference type="PANTHER" id="PTHR12826">
    <property type="entry name" value="RIBONUCLEASE Y"/>
    <property type="match status" value="1"/>
</dbReference>
<keyword evidence="1" id="KW-0694">RNA-binding</keyword>
<dbReference type="SUPFAM" id="SSF54791">
    <property type="entry name" value="Eukaryotic type KH-domain (KH-domain type I)"/>
    <property type="match status" value="2"/>
</dbReference>
<dbReference type="Pfam" id="PF00013">
    <property type="entry name" value="KH_1"/>
    <property type="match status" value="1"/>
</dbReference>
<dbReference type="AlphaFoldDB" id="T1B0T5"/>
<evidence type="ECO:0000313" key="3">
    <source>
        <dbReference type="EMBL" id="EQD66461.1"/>
    </source>
</evidence>
<feature type="non-terminal residue" evidence="3">
    <location>
        <position position="139"/>
    </location>
</feature>
<dbReference type="EMBL" id="AUZY01003903">
    <property type="protein sequence ID" value="EQD66461.1"/>
    <property type="molecule type" value="Genomic_DNA"/>
</dbReference>
<dbReference type="PROSITE" id="PS50084">
    <property type="entry name" value="KH_TYPE_1"/>
    <property type="match status" value="1"/>
</dbReference>
<organism evidence="3">
    <name type="scientific">mine drainage metagenome</name>
    <dbReference type="NCBI Taxonomy" id="410659"/>
    <lineage>
        <taxon>unclassified sequences</taxon>
        <taxon>metagenomes</taxon>
        <taxon>ecological metagenomes</taxon>
    </lineage>
</organism>
<feature type="domain" description="K Homology" evidence="2">
    <location>
        <begin position="3"/>
        <end position="68"/>
    </location>
</feature>
<dbReference type="InterPro" id="IPR019964">
    <property type="entry name" value="KH_domain_protein_archaea"/>
</dbReference>
<dbReference type="InterPro" id="IPR004087">
    <property type="entry name" value="KH_dom"/>
</dbReference>
<accession>T1B0T5</accession>
<dbReference type="NCBIfam" id="TIGR03665">
    <property type="entry name" value="arCOG04150"/>
    <property type="match status" value="1"/>
</dbReference>
<dbReference type="InterPro" id="IPR004088">
    <property type="entry name" value="KH_dom_type_1"/>
</dbReference>
<proteinExistence type="predicted"/>
<dbReference type="Pfam" id="PF22891">
    <property type="entry name" value="KH_PNO1_2nd"/>
    <property type="match status" value="1"/>
</dbReference>
<dbReference type="InterPro" id="IPR036612">
    <property type="entry name" value="KH_dom_type_1_sf"/>
</dbReference>
<reference evidence="3" key="1">
    <citation type="submission" date="2013-08" db="EMBL/GenBank/DDBJ databases">
        <authorList>
            <person name="Mendez C."/>
            <person name="Richter M."/>
            <person name="Ferrer M."/>
            <person name="Sanchez J."/>
        </authorList>
    </citation>
    <scope>NUCLEOTIDE SEQUENCE</scope>
</reference>
<protein>
    <submittedName>
        <fullName evidence="3">RNA-processing protein</fullName>
    </submittedName>
</protein>
<gene>
    <name evidence="3" type="ORF">B1B_06130</name>
</gene>
<dbReference type="Gene3D" id="3.30.1370.10">
    <property type="entry name" value="K Homology domain, type 1"/>
    <property type="match status" value="2"/>
</dbReference>
<sequence>MPTLFARIPEDRVGVLIGPGGRTRRELAAATRTVVDVESAEGEVRIQGPDDDPIPALQARDIVLAIGRGFSPTRAFRLLKPDTYLGILDIKRTTGHHEKAALRRIRSRVIGTRGQARGRIEELSGCSMSVYGSTVALIG</sequence>
<dbReference type="PANTHER" id="PTHR12826:SF13">
    <property type="entry name" value="RNA-BINDING PROTEIN PNO1"/>
    <property type="match status" value="1"/>
</dbReference>
<evidence type="ECO:0000259" key="2">
    <source>
        <dbReference type="SMART" id="SM00322"/>
    </source>
</evidence>
<comment type="caution">
    <text evidence="3">The sequence shown here is derived from an EMBL/GenBank/DDBJ whole genome shotgun (WGS) entry which is preliminary data.</text>
</comment>
<reference evidence="3" key="2">
    <citation type="journal article" date="2014" name="ISME J.">
        <title>Microbial stratification in low pH oxic and suboxic macroscopic growths along an acid mine drainage.</title>
        <authorList>
            <person name="Mendez-Garcia C."/>
            <person name="Mesa V."/>
            <person name="Sprenger R.R."/>
            <person name="Richter M."/>
            <person name="Diez M.S."/>
            <person name="Solano J."/>
            <person name="Bargiela R."/>
            <person name="Golyshina O.V."/>
            <person name="Manteca A."/>
            <person name="Ramos J.L."/>
            <person name="Gallego J.R."/>
            <person name="Llorente I."/>
            <person name="Martins Dos Santos V.A."/>
            <person name="Jensen O.N."/>
            <person name="Pelaez A.I."/>
            <person name="Sanchez J."/>
            <person name="Ferrer M."/>
        </authorList>
    </citation>
    <scope>NUCLEOTIDE SEQUENCE</scope>
</reference>
<evidence type="ECO:0000256" key="1">
    <source>
        <dbReference type="ARBA" id="ARBA00022884"/>
    </source>
</evidence>
<dbReference type="GO" id="GO:0003723">
    <property type="term" value="F:RNA binding"/>
    <property type="evidence" value="ECO:0007669"/>
    <property type="project" value="UniProtKB-KW"/>
</dbReference>
<name>T1B0T5_9ZZZZ</name>
<dbReference type="SMART" id="SM00322">
    <property type="entry name" value="KH"/>
    <property type="match status" value="1"/>
</dbReference>